<dbReference type="NCBIfam" id="TIGR01460">
    <property type="entry name" value="HAD-SF-IIA"/>
    <property type="match status" value="1"/>
</dbReference>
<dbReference type="Pfam" id="PF13242">
    <property type="entry name" value="Hydrolase_like"/>
    <property type="match status" value="1"/>
</dbReference>
<reference evidence="1 2" key="1">
    <citation type="submission" date="2021-04" db="EMBL/GenBank/DDBJ databases">
        <title>Paenibacillus sp. DLE-14 whole genome sequence.</title>
        <authorList>
            <person name="Ham Y.J."/>
        </authorList>
    </citation>
    <scope>NUCLEOTIDE SEQUENCE [LARGE SCALE GENOMIC DNA]</scope>
    <source>
        <strain evidence="1 2">DLE-14</strain>
    </source>
</reference>
<keyword evidence="2" id="KW-1185">Reference proteome</keyword>
<keyword evidence="1" id="KW-0378">Hydrolase</keyword>
<evidence type="ECO:0000313" key="2">
    <source>
        <dbReference type="Proteomes" id="UP000673394"/>
    </source>
</evidence>
<dbReference type="SUPFAM" id="SSF56784">
    <property type="entry name" value="HAD-like"/>
    <property type="match status" value="1"/>
</dbReference>
<proteinExistence type="predicted"/>
<dbReference type="RefSeq" id="WP_210656859.1">
    <property type="nucleotide sequence ID" value="NZ_JAGKSP010000002.1"/>
</dbReference>
<accession>A0ABS5C987</accession>
<comment type="caution">
    <text evidence="1">The sequence shown here is derived from an EMBL/GenBank/DDBJ whole genome shotgun (WGS) entry which is preliminary data.</text>
</comment>
<organism evidence="1 2">
    <name type="scientific">Paenibacillus lignilyticus</name>
    <dbReference type="NCBI Taxonomy" id="1172615"/>
    <lineage>
        <taxon>Bacteria</taxon>
        <taxon>Bacillati</taxon>
        <taxon>Bacillota</taxon>
        <taxon>Bacilli</taxon>
        <taxon>Bacillales</taxon>
        <taxon>Paenibacillaceae</taxon>
        <taxon>Paenibacillus</taxon>
    </lineage>
</organism>
<dbReference type="InterPro" id="IPR023214">
    <property type="entry name" value="HAD_sf"/>
</dbReference>
<evidence type="ECO:0000313" key="1">
    <source>
        <dbReference type="EMBL" id="MBP3962564.1"/>
    </source>
</evidence>
<sequence length="278" mass="30204">MGGTLKKGGELFDQVKAFFFDLDGCIYFTDTLAPSAGKLIERLKQEGKKVGFITNNSRLTAREVEMKLHKMGLEIPSEDIFTATDLTGLYIKNKYGNKRVKSVGSDGLNAALASAGHELLPLDSEKESDVVVVGRDITFSYATLEKVAGEVDRGAILIGANADGYHPGSNGKRVPETGALIAAIESVTGRKAEYVGKPESNLFLYGMQAFGCSEKESVMIGDNYYTDIIGGKHAGMHTVWIRLENETMPRRAESAVNAWPMADYVYATIAELLESCNL</sequence>
<dbReference type="Pfam" id="PF13344">
    <property type="entry name" value="Hydrolase_6"/>
    <property type="match status" value="1"/>
</dbReference>
<dbReference type="EMBL" id="JAGKSP010000002">
    <property type="protein sequence ID" value="MBP3962564.1"/>
    <property type="molecule type" value="Genomic_DNA"/>
</dbReference>
<dbReference type="Proteomes" id="UP000673394">
    <property type="component" value="Unassembled WGS sequence"/>
</dbReference>
<dbReference type="InterPro" id="IPR036412">
    <property type="entry name" value="HAD-like_sf"/>
</dbReference>
<dbReference type="Gene3D" id="3.40.50.1000">
    <property type="entry name" value="HAD superfamily/HAD-like"/>
    <property type="match status" value="2"/>
</dbReference>
<dbReference type="PANTHER" id="PTHR19288">
    <property type="entry name" value="4-NITROPHENYLPHOSPHATASE-RELATED"/>
    <property type="match status" value="1"/>
</dbReference>
<dbReference type="PANTHER" id="PTHR19288:SF46">
    <property type="entry name" value="HALOACID DEHALOGENASE-LIKE HYDROLASE DOMAIN-CONTAINING PROTEIN 2"/>
    <property type="match status" value="1"/>
</dbReference>
<protein>
    <submittedName>
        <fullName evidence="1">HAD-IIA family hydrolase</fullName>
    </submittedName>
</protein>
<dbReference type="GO" id="GO:0016787">
    <property type="term" value="F:hydrolase activity"/>
    <property type="evidence" value="ECO:0007669"/>
    <property type="project" value="UniProtKB-KW"/>
</dbReference>
<name>A0ABS5C987_9BACL</name>
<dbReference type="InterPro" id="IPR006357">
    <property type="entry name" value="HAD-SF_hydro_IIA"/>
</dbReference>
<gene>
    <name evidence="1" type="ORF">I8J30_07575</name>
</gene>